<dbReference type="SUPFAM" id="SSF81324">
    <property type="entry name" value="Voltage-gated potassium channels"/>
    <property type="match status" value="2"/>
</dbReference>
<dbReference type="PANTHER" id="PTHR46988:SF2">
    <property type="entry name" value="TWO PORE CALCIUM CHANNEL PROTEIN 1"/>
    <property type="match status" value="1"/>
</dbReference>
<dbReference type="Gene3D" id="1.10.238.10">
    <property type="entry name" value="EF-hand"/>
    <property type="match status" value="1"/>
</dbReference>
<keyword evidence="5" id="KW-0106">Calcium</keyword>
<sequence>MSNEEKVPLVSKESDGSYISPEEKPNSLGGSSFRASMHRLLESFSTTERQHALKELGVGPAASMIKDAVLGYQDAPYEGFYDPYANPDSVVRNMVSIVCGRFIAYYWIKRLLLAANWALFILSFLEPPHWCRDSDLVIAKGNLNDDLSEYGDCQLILGAIGTAADGDENQDYYPSSNSMLLSVSQSKRVELICIFAIAFFNFLKMGDDGFSPRLYFYPGFKRWMHGSQFVILVCLFAGNVVGNTIFNPFFRMMILGTHLRNFQREFWIMLKMIPKMGYILTILAIVVIFYAWFGVVIFHGTEQGASGFQNLIEAIWTLWICITTANYPDVMMPSYNENRVAALYFVSFMTISFFYLMNLVLAVTVNLYDDSIAERKRNRKDLSRNLLEKAYAMLDPENNDAVSRETIMAVMFILNQDVPEIRRLSRDEKGIVFAFLDKDGSSDISLVEFLDFSKILLLKLTKESDYKSFVERHLPQVNETNWYQGLVKFIRSKTFEYFIDAVLVLNAVVVAFQDYPILSGQDVVGNPHFEDGHVDTVWELMETIFTVVYVLEAALKILIEGWKRYTESMRNLFDFGVTVLVLLVTVYVYYSNGYSSTRIIQLVIMVRVLRLGRLFFVSQAPFQMFGTITLDILPAATSVFMILLFIGYFYAWVGMSLYGGSYFFLFAFSK</sequence>
<keyword evidence="4" id="KW-0677">Repeat</keyword>
<evidence type="ECO:0000256" key="5">
    <source>
        <dbReference type="ARBA" id="ARBA00022837"/>
    </source>
</evidence>
<evidence type="ECO:0000256" key="2">
    <source>
        <dbReference type="ARBA" id="ARBA00022448"/>
    </source>
</evidence>
<reference evidence="13 14" key="1">
    <citation type="submission" date="2019-01" db="EMBL/GenBank/DDBJ databases">
        <authorList>
            <person name="Ferrante I. M."/>
        </authorList>
    </citation>
    <scope>NUCLEOTIDE SEQUENCE [LARGE SCALE GENOMIC DNA]</scope>
    <source>
        <strain evidence="13 14">B856</strain>
    </source>
</reference>
<dbReference type="AlphaFoldDB" id="A0A448Z815"/>
<keyword evidence="2" id="KW-0813">Transport</keyword>
<feature type="transmembrane region" description="Helical" evidence="11">
    <location>
        <begin position="341"/>
        <end position="368"/>
    </location>
</feature>
<evidence type="ECO:0000256" key="10">
    <source>
        <dbReference type="SAM" id="MobiDB-lite"/>
    </source>
</evidence>
<comment type="subcellular location">
    <subcellularLocation>
        <location evidence="1">Membrane</location>
        <topology evidence="1">Multi-pass membrane protein</topology>
    </subcellularLocation>
</comment>
<keyword evidence="14" id="KW-1185">Reference proteome</keyword>
<evidence type="ECO:0000256" key="4">
    <source>
        <dbReference type="ARBA" id="ARBA00022737"/>
    </source>
</evidence>
<keyword evidence="6 11" id="KW-1133">Transmembrane helix</keyword>
<dbReference type="Gene3D" id="1.10.287.70">
    <property type="match status" value="1"/>
</dbReference>
<dbReference type="Gene3D" id="1.20.120.350">
    <property type="entry name" value="Voltage-gated potassium channels. Chain C"/>
    <property type="match status" value="1"/>
</dbReference>
<keyword evidence="7" id="KW-0406">Ion transport</keyword>
<evidence type="ECO:0000256" key="6">
    <source>
        <dbReference type="ARBA" id="ARBA00022989"/>
    </source>
</evidence>
<gene>
    <name evidence="13" type="ORF">PSNMU_V1.4_AUG-EV-PASAV3_0049920</name>
</gene>
<proteinExistence type="predicted"/>
<evidence type="ECO:0000256" key="11">
    <source>
        <dbReference type="SAM" id="Phobius"/>
    </source>
</evidence>
<dbReference type="EMBL" id="CAACVS010000158">
    <property type="protein sequence ID" value="VEU38175.1"/>
    <property type="molecule type" value="Genomic_DNA"/>
</dbReference>
<feature type="domain" description="Ion transport" evidence="12">
    <location>
        <begin position="189"/>
        <end position="370"/>
    </location>
</feature>
<dbReference type="InterPro" id="IPR005821">
    <property type="entry name" value="Ion_trans_dom"/>
</dbReference>
<protein>
    <recommendedName>
        <fullName evidence="12">Ion transport domain-containing protein</fullName>
    </recommendedName>
</protein>
<name>A0A448Z815_9STRA</name>
<feature type="transmembrane region" description="Helical" evidence="11">
    <location>
        <begin position="226"/>
        <end position="250"/>
    </location>
</feature>
<evidence type="ECO:0000313" key="14">
    <source>
        <dbReference type="Proteomes" id="UP000291116"/>
    </source>
</evidence>
<dbReference type="Proteomes" id="UP000291116">
    <property type="component" value="Unassembled WGS sequence"/>
</dbReference>
<evidence type="ECO:0000256" key="1">
    <source>
        <dbReference type="ARBA" id="ARBA00004141"/>
    </source>
</evidence>
<dbReference type="SUPFAM" id="SSF47473">
    <property type="entry name" value="EF-hand"/>
    <property type="match status" value="1"/>
</dbReference>
<keyword evidence="3 11" id="KW-0812">Transmembrane</keyword>
<feature type="transmembrane region" description="Helical" evidence="11">
    <location>
        <begin position="538"/>
        <end position="559"/>
    </location>
</feature>
<keyword evidence="9" id="KW-0407">Ion channel</keyword>
<feature type="compositionally biased region" description="Basic and acidic residues" evidence="10">
    <location>
        <begin position="1"/>
        <end position="25"/>
    </location>
</feature>
<dbReference type="InterPro" id="IPR011992">
    <property type="entry name" value="EF-hand-dom_pair"/>
</dbReference>
<dbReference type="PANTHER" id="PTHR46988">
    <property type="entry name" value="TWO PORE CALCIUM CHANNEL PROTEIN 1"/>
    <property type="match status" value="1"/>
</dbReference>
<accession>A0A448Z815</accession>
<dbReference type="GO" id="GO:0016020">
    <property type="term" value="C:membrane"/>
    <property type="evidence" value="ECO:0007669"/>
    <property type="project" value="UniProtKB-SubCell"/>
</dbReference>
<feature type="transmembrane region" description="Helical" evidence="11">
    <location>
        <begin position="571"/>
        <end position="590"/>
    </location>
</feature>
<feature type="transmembrane region" description="Helical" evidence="11">
    <location>
        <begin position="497"/>
        <end position="518"/>
    </location>
</feature>
<evidence type="ECO:0000259" key="12">
    <source>
        <dbReference type="Pfam" id="PF00520"/>
    </source>
</evidence>
<dbReference type="Pfam" id="PF00520">
    <property type="entry name" value="Ion_trans"/>
    <property type="match status" value="2"/>
</dbReference>
<evidence type="ECO:0000313" key="13">
    <source>
        <dbReference type="EMBL" id="VEU38175.1"/>
    </source>
</evidence>
<evidence type="ECO:0000256" key="7">
    <source>
        <dbReference type="ARBA" id="ARBA00023065"/>
    </source>
</evidence>
<feature type="transmembrane region" description="Helical" evidence="11">
    <location>
        <begin position="278"/>
        <end position="298"/>
    </location>
</feature>
<dbReference type="OrthoDB" id="416585at2759"/>
<evidence type="ECO:0000256" key="9">
    <source>
        <dbReference type="ARBA" id="ARBA00023303"/>
    </source>
</evidence>
<feature type="domain" description="Ion transport" evidence="12">
    <location>
        <begin position="493"/>
        <end position="663"/>
    </location>
</feature>
<dbReference type="GO" id="GO:0005245">
    <property type="term" value="F:voltage-gated calcium channel activity"/>
    <property type="evidence" value="ECO:0007669"/>
    <property type="project" value="InterPro"/>
</dbReference>
<dbReference type="InterPro" id="IPR027359">
    <property type="entry name" value="Volt_channel_dom_sf"/>
</dbReference>
<feature type="region of interest" description="Disordered" evidence="10">
    <location>
        <begin position="1"/>
        <end position="30"/>
    </location>
</feature>
<evidence type="ECO:0000256" key="8">
    <source>
        <dbReference type="ARBA" id="ARBA00023136"/>
    </source>
</evidence>
<dbReference type="InterPro" id="IPR044581">
    <property type="entry name" value="TPC1_plant"/>
</dbReference>
<keyword evidence="8 11" id="KW-0472">Membrane</keyword>
<feature type="transmembrane region" description="Helical" evidence="11">
    <location>
        <begin position="624"/>
        <end position="643"/>
    </location>
</feature>
<evidence type="ECO:0000256" key="3">
    <source>
        <dbReference type="ARBA" id="ARBA00022692"/>
    </source>
</evidence>
<organism evidence="13 14">
    <name type="scientific">Pseudo-nitzschia multistriata</name>
    <dbReference type="NCBI Taxonomy" id="183589"/>
    <lineage>
        <taxon>Eukaryota</taxon>
        <taxon>Sar</taxon>
        <taxon>Stramenopiles</taxon>
        <taxon>Ochrophyta</taxon>
        <taxon>Bacillariophyta</taxon>
        <taxon>Bacillariophyceae</taxon>
        <taxon>Bacillariophycidae</taxon>
        <taxon>Bacillariales</taxon>
        <taxon>Bacillariaceae</taxon>
        <taxon>Pseudo-nitzschia</taxon>
    </lineage>
</organism>